<evidence type="ECO:0000256" key="6">
    <source>
        <dbReference type="ARBA" id="ARBA00022801"/>
    </source>
</evidence>
<dbReference type="InterPro" id="IPR001818">
    <property type="entry name" value="Pept_M10_metallopeptidase"/>
</dbReference>
<evidence type="ECO:0000259" key="10">
    <source>
        <dbReference type="SMART" id="SM00235"/>
    </source>
</evidence>
<dbReference type="InterPro" id="IPR011049">
    <property type="entry name" value="Serralysin-like_metalloprot_C"/>
</dbReference>
<keyword evidence="9" id="KW-0175">Coiled coil</keyword>
<dbReference type="Pfam" id="PF00732">
    <property type="entry name" value="GMC_oxred_N"/>
    <property type="match status" value="1"/>
</dbReference>
<keyword evidence="3" id="KW-0285">Flavoprotein</keyword>
<dbReference type="InterPro" id="IPR000172">
    <property type="entry name" value="GMC_OxRdtase_N"/>
</dbReference>
<keyword evidence="7" id="KW-0274">FAD</keyword>
<name>A0A6C0C2X8_9ZZZZ</name>
<dbReference type="PANTHER" id="PTHR11552:SF147">
    <property type="entry name" value="CHOLINE DEHYDROGENASE, MITOCHONDRIAL"/>
    <property type="match status" value="1"/>
</dbReference>
<evidence type="ECO:0000256" key="3">
    <source>
        <dbReference type="ARBA" id="ARBA00022630"/>
    </source>
</evidence>
<evidence type="ECO:0000256" key="4">
    <source>
        <dbReference type="ARBA" id="ARBA00022670"/>
    </source>
</evidence>
<proteinExistence type="inferred from homology"/>
<dbReference type="GO" id="GO:0004222">
    <property type="term" value="F:metalloendopeptidase activity"/>
    <property type="evidence" value="ECO:0007669"/>
    <property type="project" value="InterPro"/>
</dbReference>
<dbReference type="CDD" id="cd04277">
    <property type="entry name" value="ZnMc_serralysin_like"/>
    <property type="match status" value="1"/>
</dbReference>
<dbReference type="InterPro" id="IPR012132">
    <property type="entry name" value="GMC_OxRdtase"/>
</dbReference>
<organism evidence="11">
    <name type="scientific">viral metagenome</name>
    <dbReference type="NCBI Taxonomy" id="1070528"/>
    <lineage>
        <taxon>unclassified sequences</taxon>
        <taxon>metagenomes</taxon>
        <taxon>organismal metagenomes</taxon>
    </lineage>
</organism>
<dbReference type="GO" id="GO:0016614">
    <property type="term" value="F:oxidoreductase activity, acting on CH-OH group of donors"/>
    <property type="evidence" value="ECO:0007669"/>
    <property type="project" value="InterPro"/>
</dbReference>
<keyword evidence="6" id="KW-0378">Hydrolase</keyword>
<comment type="similarity">
    <text evidence="2">Belongs to the GMC oxidoreductase family.</text>
</comment>
<dbReference type="Pfam" id="PF00413">
    <property type="entry name" value="Peptidase_M10"/>
    <property type="match status" value="1"/>
</dbReference>
<dbReference type="InterPro" id="IPR006026">
    <property type="entry name" value="Peptidase_Metallo"/>
</dbReference>
<sequence>MEIKVDILPEKFDSVSSIFDKYCDVFGIHVFATPKTPKDKVLYAGNVIAEYLDNDGDGEVDNPLVLKSMLSLPKMWKPGDEPSEQEKEKWKNIRLQSAIYMSADANDSESMRNRLRQIPLIESEPYIRQIEQVIHGGGQDLYASETGNNLKNVNGDDMFDASLEEILHLISSNGYANAYPKIFGENKDSEIAKLMDKARGGRFEEVPDTYPNDAWYTYKDTTCDYRCQITEYFYWGLLTQLNADWKHRINGDLVNEWRIKKQDGSLMTLKERDSELHNLLTNKKFLLPTVLPTGNYNPNRKKTYLQKNEIQTEYEKAYNKIYSTWGSTFDVVQNEKGREILLNMYDKIPKDFNGEIEITYKMTKPFYKGTSSSYNQQIATANAAEDARKKAAAAQAAKKEAEAAAAAEEAKKYKTEIFKFSKADIYTDIAYSYRAENYETFKYEIVNFYEKAMNLNKNNWRTLQYYGIYQAKIGKLNEAKRFLRELKKYITDNNETYANKNDNWYPVVKDFENEIKKGEEKMIKKRTLGPAWTRNEIEKPQGERDMGGWISYVYTEEQQQRLNVDEYGKQLDINTQINLLLKRMNDSIVENIKSGENIERLKEIIIATKKITRNANVDVDITIDIDETLKYTEIKNKEKFVFLTNTTTEQMNSLNMDYDFVIVGGGPSGIMCAYRLSKLNPEKKILILEKNKNTHVDYKEAGYNEIKKWINATGDARFTTAFDSMIYDICKNKVEIQLGNGLGGGTLHFGLQYIDQLEVLKRDSWEFSNNEYIDILNDINDICQTKRYDYTDDTFPLVLKELKTMLETNSNEKYDVYNNKIYSRDLKTRFSLYELLLERNNITVWYDKNVKRISYDIAELEKNKITHVKRIVFFKGDVNLNVSKKTQTILCAGAISTPTILQRSAICLKDYIKDIIPNIELPVGNKLYDHAGISLTYLHRDYIPKPQPVESEKIAPKLEENAMLKRKKLQLNKANLKLLEPIFKGVFLAEGNNIPEQDKNYVWDFNNWSTQHPGGKTNILKAKHTNFILQYPHDMGRWNTHKSKFIKIGKFNSSIDFDDFPEYMKINPKFKLFFEKNSVENVSRQLLDKDDKKNTTKNIGEIDSNVIGHIQTRVLNNDWQTYYSLIPDNTTNKLLPMLITTFATSGKIHNDGYVKILNLDDSNPLVYYDYPHDDNLNYLVEAFIDNHEAISSNNNKEYPGEYILTDPSLNVYVATNDKENIKKYFKSRLTSIYHYHGTCPLNEVVDYFQGVINLSNLKIGDLSILTSPIAGSTSVAAMCCGYRCANFLSPEDIRYSTNKELNEKELIKINSKKKNIKAKTLIPFRSDNPIKIRKKNEDFILTYNIVNDDIIFTLNSDNEHGLYCNKNNIVIKDGKIKINRKEMTEDMEFYVWEKNKLSFNRNYIGNHDCCLCIDNSLTNSNKNRGIIRSYAGVRWMPKSEHQRLPHLVQSILGRAVWANRKLYYILTTNYGEWTDNEKKLIKHAFSQYERVSELTFTETTNWNLADIEIVRENINQMNNKIVGSSYGPSFYGAEVKIYTGAYKSNSYSGYPKGGYIGGWDYATFIHEIGHSLGLMHPHERVEGSIVMENVSYNPMTGRFSTNNKANAFPFTVMSYNDITSAYTPNFTLKYGFMTSLGPIDIAAIQSVYGINKNYNNGDNVYNLINISQNETGWESIYDTGGIDEINAETAKSNVVINLQDSNITKKDGSGLEISKISKIWGGYTIVSGSEIENAISGDFNDIIVENKLNNIIDGKNGIDTVYTLDVQSNYLLFKNVDKTLSLINVKNDNETNILKNIEVIVYANAPSNIAQKLSEFKDDFILPDSGKGARIVIEKKSA</sequence>
<dbReference type="SMART" id="SM00235">
    <property type="entry name" value="ZnMc"/>
    <property type="match status" value="1"/>
</dbReference>
<evidence type="ECO:0000256" key="2">
    <source>
        <dbReference type="ARBA" id="ARBA00010790"/>
    </source>
</evidence>
<evidence type="ECO:0000256" key="1">
    <source>
        <dbReference type="ARBA" id="ARBA00001974"/>
    </source>
</evidence>
<dbReference type="PANTHER" id="PTHR11552">
    <property type="entry name" value="GLUCOSE-METHANOL-CHOLINE GMC OXIDOREDUCTASE"/>
    <property type="match status" value="1"/>
</dbReference>
<evidence type="ECO:0000256" key="9">
    <source>
        <dbReference type="SAM" id="Coils"/>
    </source>
</evidence>
<feature type="domain" description="Peptidase metallopeptidase" evidence="10">
    <location>
        <begin position="1453"/>
        <end position="1624"/>
    </location>
</feature>
<evidence type="ECO:0000256" key="5">
    <source>
        <dbReference type="ARBA" id="ARBA00022723"/>
    </source>
</evidence>
<dbReference type="GO" id="GO:0006508">
    <property type="term" value="P:proteolysis"/>
    <property type="evidence" value="ECO:0007669"/>
    <property type="project" value="UniProtKB-KW"/>
</dbReference>
<dbReference type="GO" id="GO:0031012">
    <property type="term" value="C:extracellular matrix"/>
    <property type="evidence" value="ECO:0007669"/>
    <property type="project" value="InterPro"/>
</dbReference>
<evidence type="ECO:0000256" key="7">
    <source>
        <dbReference type="ARBA" id="ARBA00022827"/>
    </source>
</evidence>
<dbReference type="InterPro" id="IPR036188">
    <property type="entry name" value="FAD/NAD-bd_sf"/>
</dbReference>
<dbReference type="GO" id="GO:0050660">
    <property type="term" value="F:flavin adenine dinucleotide binding"/>
    <property type="evidence" value="ECO:0007669"/>
    <property type="project" value="InterPro"/>
</dbReference>
<keyword evidence="5" id="KW-0479">Metal-binding</keyword>
<evidence type="ECO:0000256" key="8">
    <source>
        <dbReference type="ARBA" id="ARBA00022833"/>
    </source>
</evidence>
<comment type="cofactor">
    <cofactor evidence="1">
        <name>FAD</name>
        <dbReference type="ChEBI" id="CHEBI:57692"/>
    </cofactor>
</comment>
<accession>A0A6C0C2X8</accession>
<dbReference type="Gene3D" id="2.150.10.10">
    <property type="entry name" value="Serralysin-like metalloprotease, C-terminal"/>
    <property type="match status" value="1"/>
</dbReference>
<dbReference type="SUPFAM" id="SSF51905">
    <property type="entry name" value="FAD/NAD(P)-binding domain"/>
    <property type="match status" value="1"/>
</dbReference>
<dbReference type="InterPro" id="IPR024079">
    <property type="entry name" value="MetalloPept_cat_dom_sf"/>
</dbReference>
<feature type="coiled-coil region" evidence="9">
    <location>
        <begin position="384"/>
        <end position="416"/>
    </location>
</feature>
<dbReference type="SUPFAM" id="SSF55486">
    <property type="entry name" value="Metalloproteases ('zincins'), catalytic domain"/>
    <property type="match status" value="1"/>
</dbReference>
<keyword evidence="8" id="KW-0862">Zinc</keyword>
<dbReference type="SUPFAM" id="SSF48452">
    <property type="entry name" value="TPR-like"/>
    <property type="match status" value="1"/>
</dbReference>
<keyword evidence="4" id="KW-0645">Protease</keyword>
<dbReference type="GO" id="GO:0008270">
    <property type="term" value="F:zinc ion binding"/>
    <property type="evidence" value="ECO:0007669"/>
    <property type="project" value="InterPro"/>
</dbReference>
<protein>
    <recommendedName>
        <fullName evidence="10">Peptidase metallopeptidase domain-containing protein</fullName>
    </recommendedName>
</protein>
<dbReference type="Gene3D" id="1.25.40.10">
    <property type="entry name" value="Tetratricopeptide repeat domain"/>
    <property type="match status" value="1"/>
</dbReference>
<dbReference type="InterPro" id="IPR034033">
    <property type="entry name" value="Serralysin-like"/>
</dbReference>
<dbReference type="EMBL" id="MN739333">
    <property type="protein sequence ID" value="QHS98957.1"/>
    <property type="molecule type" value="Genomic_DNA"/>
</dbReference>
<dbReference type="InterPro" id="IPR011990">
    <property type="entry name" value="TPR-like_helical_dom_sf"/>
</dbReference>
<dbReference type="Gene3D" id="3.40.390.10">
    <property type="entry name" value="Collagenase (Catalytic Domain)"/>
    <property type="match status" value="1"/>
</dbReference>
<dbReference type="Pfam" id="PF05199">
    <property type="entry name" value="GMC_oxred_C"/>
    <property type="match status" value="1"/>
</dbReference>
<dbReference type="SUPFAM" id="SSF51120">
    <property type="entry name" value="beta-Roll"/>
    <property type="match status" value="1"/>
</dbReference>
<evidence type="ECO:0000313" key="11">
    <source>
        <dbReference type="EMBL" id="QHS98957.1"/>
    </source>
</evidence>
<dbReference type="InterPro" id="IPR007867">
    <property type="entry name" value="GMC_OxRtase_C"/>
</dbReference>
<reference evidence="11" key="1">
    <citation type="journal article" date="2020" name="Nature">
        <title>Giant virus diversity and host interactions through global metagenomics.</title>
        <authorList>
            <person name="Schulz F."/>
            <person name="Roux S."/>
            <person name="Paez-Espino D."/>
            <person name="Jungbluth S."/>
            <person name="Walsh D.A."/>
            <person name="Denef V.J."/>
            <person name="McMahon K.D."/>
            <person name="Konstantinidis K.T."/>
            <person name="Eloe-Fadrosh E.A."/>
            <person name="Kyrpides N.C."/>
            <person name="Woyke T."/>
        </authorList>
    </citation>
    <scope>NUCLEOTIDE SEQUENCE</scope>
    <source>
        <strain evidence="11">GVMAG-M-3300020185-18</strain>
    </source>
</reference>
<dbReference type="Gene3D" id="3.50.50.60">
    <property type="entry name" value="FAD/NAD(P)-binding domain"/>
    <property type="match status" value="2"/>
</dbReference>